<keyword evidence="3" id="KW-1185">Reference proteome</keyword>
<sequence>MASDGRQLPTAETIPIPRRRWLLHTLHAPSPTRARHRVALESRSPQQKQFVSMGRSVSPVYMASDGSRLLTGGTFTARRPVPVPVHAPRVPSPPPPTTTQQPRPTVALDTPRPGPRAQNDYVENPTTQPTTASLSGRNDARKTKPSTTTGRPIDPAAIYGDHVGPRKLRSKEPVRARGTVTYVRPETWRTARTLPPTTTTTHRRGDAIAASNGRTKDAIICAECGKCRCDACGAARPLPSTWLCDGQCLCSSDAVVDYASCMCCLKGGMYLCYGESDSESEAAVVNDPCACVPEHRCVRWTCIGLLTLLLPCLFCYWPLRGCVKLCEKGYNQCHRHGCGCQPRPHVQPQESRDKHLLESDC</sequence>
<dbReference type="PANTHER" id="PTHR12365:SF7">
    <property type="entry name" value="PROTEIN SPROUTY"/>
    <property type="match status" value="1"/>
</dbReference>
<protein>
    <submittedName>
        <fullName evidence="4 5">Protein sprouty homolog 2-like isoform X1</fullName>
    </submittedName>
</protein>
<evidence type="ECO:0000256" key="2">
    <source>
        <dbReference type="SAM" id="MobiDB-lite"/>
    </source>
</evidence>
<dbReference type="PROSITE" id="PS51227">
    <property type="entry name" value="SPR"/>
    <property type="match status" value="1"/>
</dbReference>
<dbReference type="RefSeq" id="XP_014665083.1">
    <property type="nucleotide sequence ID" value="XM_014809597.1"/>
</dbReference>
<evidence type="ECO:0000313" key="5">
    <source>
        <dbReference type="RefSeq" id="XP_014665084.1"/>
    </source>
</evidence>
<accession>A0ABM1DYR3</accession>
<dbReference type="RefSeq" id="XP_014665084.1">
    <property type="nucleotide sequence ID" value="XM_014809598.1"/>
</dbReference>
<dbReference type="Proteomes" id="UP000695022">
    <property type="component" value="Unplaced"/>
</dbReference>
<dbReference type="PANTHER" id="PTHR12365">
    <property type="entry name" value="SPROUTY"/>
    <property type="match status" value="1"/>
</dbReference>
<organism evidence="3 5">
    <name type="scientific">Priapulus caudatus</name>
    <name type="common">Priapulid worm</name>
    <dbReference type="NCBI Taxonomy" id="37621"/>
    <lineage>
        <taxon>Eukaryota</taxon>
        <taxon>Metazoa</taxon>
        <taxon>Ecdysozoa</taxon>
        <taxon>Scalidophora</taxon>
        <taxon>Priapulida</taxon>
        <taxon>Priapulimorpha</taxon>
        <taxon>Priapulimorphida</taxon>
        <taxon>Priapulidae</taxon>
        <taxon>Priapulus</taxon>
    </lineage>
</organism>
<dbReference type="GeneID" id="106807292"/>
<dbReference type="InterPro" id="IPR051192">
    <property type="entry name" value="Sprouty_domain"/>
</dbReference>
<proteinExistence type="inferred from homology"/>
<dbReference type="InterPro" id="IPR007875">
    <property type="entry name" value="Sprouty"/>
</dbReference>
<evidence type="ECO:0000256" key="1">
    <source>
        <dbReference type="ARBA" id="ARBA00010964"/>
    </source>
</evidence>
<feature type="compositionally biased region" description="Pro residues" evidence="2">
    <location>
        <begin position="81"/>
        <end position="97"/>
    </location>
</feature>
<evidence type="ECO:0000313" key="4">
    <source>
        <dbReference type="RefSeq" id="XP_014665083.1"/>
    </source>
</evidence>
<name>A0ABM1DYR3_PRICU</name>
<feature type="region of interest" description="Disordered" evidence="2">
    <location>
        <begin position="71"/>
        <end position="163"/>
    </location>
</feature>
<feature type="compositionally biased region" description="Polar residues" evidence="2">
    <location>
        <begin position="124"/>
        <end position="136"/>
    </location>
</feature>
<evidence type="ECO:0000313" key="3">
    <source>
        <dbReference type="Proteomes" id="UP000695022"/>
    </source>
</evidence>
<reference evidence="4 5" key="1">
    <citation type="submission" date="2025-05" db="UniProtKB">
        <authorList>
            <consortium name="RefSeq"/>
        </authorList>
    </citation>
    <scope>IDENTIFICATION</scope>
</reference>
<comment type="similarity">
    <text evidence="1">Belongs to the sprouty family.</text>
</comment>
<dbReference type="Pfam" id="PF05210">
    <property type="entry name" value="Sprouty"/>
    <property type="match status" value="1"/>
</dbReference>
<gene>
    <name evidence="4 5" type="primary">LOC106807292</name>
</gene>